<protein>
    <submittedName>
        <fullName evidence="2">(apollo) hypothetical protein</fullName>
    </submittedName>
</protein>
<feature type="region of interest" description="Disordered" evidence="1">
    <location>
        <begin position="63"/>
        <end position="84"/>
    </location>
</feature>
<dbReference type="EMBL" id="CAJQZP010001217">
    <property type="protein sequence ID" value="CAG5031183.1"/>
    <property type="molecule type" value="Genomic_DNA"/>
</dbReference>
<keyword evidence="3" id="KW-1185">Reference proteome</keyword>
<dbReference type="Proteomes" id="UP000691718">
    <property type="component" value="Unassembled WGS sequence"/>
</dbReference>
<dbReference type="AlphaFoldDB" id="A0A8S3XTE3"/>
<evidence type="ECO:0000256" key="1">
    <source>
        <dbReference type="SAM" id="MobiDB-lite"/>
    </source>
</evidence>
<feature type="compositionally biased region" description="Polar residues" evidence="1">
    <location>
        <begin position="68"/>
        <end position="84"/>
    </location>
</feature>
<evidence type="ECO:0000313" key="3">
    <source>
        <dbReference type="Proteomes" id="UP000691718"/>
    </source>
</evidence>
<accession>A0A8S3XTE3</accession>
<gene>
    <name evidence="2" type="ORF">PAPOLLO_LOCUS19651</name>
</gene>
<proteinExistence type="predicted"/>
<comment type="caution">
    <text evidence="2">The sequence shown here is derived from an EMBL/GenBank/DDBJ whole genome shotgun (WGS) entry which is preliminary data.</text>
</comment>
<organism evidence="2 3">
    <name type="scientific">Parnassius apollo</name>
    <name type="common">Apollo butterfly</name>
    <name type="synonym">Papilio apollo</name>
    <dbReference type="NCBI Taxonomy" id="110799"/>
    <lineage>
        <taxon>Eukaryota</taxon>
        <taxon>Metazoa</taxon>
        <taxon>Ecdysozoa</taxon>
        <taxon>Arthropoda</taxon>
        <taxon>Hexapoda</taxon>
        <taxon>Insecta</taxon>
        <taxon>Pterygota</taxon>
        <taxon>Neoptera</taxon>
        <taxon>Endopterygota</taxon>
        <taxon>Lepidoptera</taxon>
        <taxon>Glossata</taxon>
        <taxon>Ditrysia</taxon>
        <taxon>Papilionoidea</taxon>
        <taxon>Papilionidae</taxon>
        <taxon>Parnassiinae</taxon>
        <taxon>Parnassini</taxon>
        <taxon>Parnassius</taxon>
        <taxon>Parnassius</taxon>
    </lineage>
</organism>
<evidence type="ECO:0000313" key="2">
    <source>
        <dbReference type="EMBL" id="CAG5031183.1"/>
    </source>
</evidence>
<name>A0A8S3XTE3_PARAO</name>
<sequence length="84" mass="9508">MLEQSPEVTAISSQPPFSLLPSLPSTAITQSDTWFLIDQTKKLSLEITELNASLLTYHNHHRQRFRSHQLSSTRQESRSPATST</sequence>
<reference evidence="2" key="1">
    <citation type="submission" date="2021-04" db="EMBL/GenBank/DDBJ databases">
        <authorList>
            <person name="Tunstrom K."/>
        </authorList>
    </citation>
    <scope>NUCLEOTIDE SEQUENCE</scope>
</reference>